<dbReference type="RefSeq" id="WP_263659889.1">
    <property type="nucleotide sequence ID" value="NZ_JAOZXD010000013.1"/>
</dbReference>
<protein>
    <submittedName>
        <fullName evidence="1">Transposase</fullName>
    </submittedName>
</protein>
<dbReference type="EMBL" id="AABOWU010000015">
    <property type="protein sequence ID" value="EAI3914746.1"/>
    <property type="molecule type" value="Genomic_DNA"/>
</dbReference>
<proteinExistence type="predicted"/>
<dbReference type="AlphaFoldDB" id="A0A5L4NBY7"/>
<gene>
    <name evidence="1" type="ORF">YZ34_06970</name>
</gene>
<evidence type="ECO:0000313" key="2">
    <source>
        <dbReference type="Proteomes" id="UP000559808"/>
    </source>
</evidence>
<dbReference type="Proteomes" id="UP000559808">
    <property type="component" value="Unassembled WGS sequence"/>
</dbReference>
<accession>A0A5L4NBY7</accession>
<evidence type="ECO:0000313" key="1">
    <source>
        <dbReference type="EMBL" id="EAI3914746.1"/>
    </source>
</evidence>
<sequence>MGFWDSVGKVAKDAAANLDAKSKELQATKIRLENKSSNELKNIINSEGFFSAGRTEKAMAVKILKERGEID</sequence>
<comment type="caution">
    <text evidence="1">The sequence shown here is derived from an EMBL/GenBank/DDBJ whole genome shotgun (WGS) entry which is preliminary data.</text>
</comment>
<reference evidence="1 2" key="1">
    <citation type="submission" date="2018-05" db="EMBL/GenBank/DDBJ databases">
        <authorList>
            <consortium name="PulseNet: The National Subtyping Network for Foodborne Disease Surveillance"/>
            <person name="Tarr C.L."/>
            <person name="Trees E."/>
            <person name="Katz L.S."/>
            <person name="Carleton-Romer H.A."/>
            <person name="Stroika S."/>
            <person name="Kucerova Z."/>
            <person name="Roache K.F."/>
            <person name="Sabol A.L."/>
            <person name="Besser J."/>
            <person name="Gerner-Smidt P."/>
        </authorList>
    </citation>
    <scope>NUCLEOTIDE SEQUENCE [LARGE SCALE GENOMIC DNA]</scope>
    <source>
        <strain evidence="1 2">D6489</strain>
    </source>
</reference>
<organism evidence="1 2">
    <name type="scientific">Campylobacter lari</name>
    <dbReference type="NCBI Taxonomy" id="201"/>
    <lineage>
        <taxon>Bacteria</taxon>
        <taxon>Pseudomonadati</taxon>
        <taxon>Campylobacterota</taxon>
        <taxon>Epsilonproteobacteria</taxon>
        <taxon>Campylobacterales</taxon>
        <taxon>Campylobacteraceae</taxon>
        <taxon>Campylobacter</taxon>
    </lineage>
</organism>
<name>A0A5L4NBY7_CAMLA</name>